<evidence type="ECO:0000256" key="2">
    <source>
        <dbReference type="ARBA" id="ARBA00009409"/>
    </source>
</evidence>
<dbReference type="SUPFAM" id="SSF81624">
    <property type="entry name" value="N-terminal domain of MutM-like DNA repair proteins"/>
    <property type="match status" value="1"/>
</dbReference>
<evidence type="ECO:0000256" key="9">
    <source>
        <dbReference type="ARBA" id="ARBA00023295"/>
    </source>
</evidence>
<sequence>MPEGPSIVILKEQVTQFVGRTIERVSGNTTIEKDRLLHQEVEAFRSWGKHFLVEMPDFCLRVHFMLFGSYRINEEKSWAVPRLSLGFDNGALNLYACSVRFIEEPLDLVYDWWADVMSEHWDPALARRRLRSVPDMLACDALLDQDIFAGVGNIIKNEVLFRIRVHPLSTVGALPAPKLREFVDQARQYSFDFYEWKKQFVLKKHWLAHTKRTCPRCNIPFVKAHLGRTQRRSFYCENCQVKYT</sequence>
<gene>
    <name evidence="11" type="ORF">IM787_00310</name>
</gene>
<evidence type="ECO:0000259" key="10">
    <source>
        <dbReference type="PROSITE" id="PS51068"/>
    </source>
</evidence>
<feature type="domain" description="Formamidopyrimidine-DNA glycosylase catalytic" evidence="10">
    <location>
        <begin position="2"/>
        <end position="102"/>
    </location>
</feature>
<dbReference type="GO" id="GO:0004519">
    <property type="term" value="F:endonuclease activity"/>
    <property type="evidence" value="ECO:0007669"/>
    <property type="project" value="UniProtKB-KW"/>
</dbReference>
<keyword evidence="11" id="KW-0540">Nuclease</keyword>
<dbReference type="PANTHER" id="PTHR22993:SF9">
    <property type="entry name" value="FORMAMIDOPYRIMIDINE-DNA GLYCOSYLASE"/>
    <property type="match status" value="1"/>
</dbReference>
<keyword evidence="9" id="KW-0326">Glycosidase</keyword>
<comment type="similarity">
    <text evidence="2">Belongs to the FPG family.</text>
</comment>
<keyword evidence="5" id="KW-0238">DNA-binding</keyword>
<dbReference type="RefSeq" id="WP_193674642.1">
    <property type="nucleotide sequence ID" value="NZ_JADDIV010000001.1"/>
</dbReference>
<dbReference type="SMART" id="SM00898">
    <property type="entry name" value="Fapy_DNA_glyco"/>
    <property type="match status" value="1"/>
</dbReference>
<dbReference type="Gene3D" id="3.20.190.10">
    <property type="entry name" value="MutM-like, N-terminal"/>
    <property type="match status" value="1"/>
</dbReference>
<dbReference type="Pfam" id="PF06831">
    <property type="entry name" value="H2TH"/>
    <property type="match status" value="1"/>
</dbReference>
<dbReference type="EMBL" id="JADDIV010000001">
    <property type="protein sequence ID" value="MBE7365995.1"/>
    <property type="molecule type" value="Genomic_DNA"/>
</dbReference>
<evidence type="ECO:0000256" key="4">
    <source>
        <dbReference type="ARBA" id="ARBA00022801"/>
    </source>
</evidence>
<dbReference type="InterPro" id="IPR015886">
    <property type="entry name" value="H2TH_FPG"/>
</dbReference>
<dbReference type="InterPro" id="IPR035937">
    <property type="entry name" value="FPG_N"/>
</dbReference>
<accession>A0ABR9RXM0</accession>
<dbReference type="Proteomes" id="UP000806285">
    <property type="component" value="Unassembled WGS sequence"/>
</dbReference>
<keyword evidence="12" id="KW-1185">Reference proteome</keyword>
<keyword evidence="3" id="KW-0227">DNA damage</keyword>
<evidence type="ECO:0000256" key="8">
    <source>
        <dbReference type="ARBA" id="ARBA00023268"/>
    </source>
</evidence>
<dbReference type="SMART" id="SM01232">
    <property type="entry name" value="H2TH"/>
    <property type="match status" value="1"/>
</dbReference>
<dbReference type="InterPro" id="IPR010979">
    <property type="entry name" value="Ribosomal_uS13-like_H2TH"/>
</dbReference>
<dbReference type="SUPFAM" id="SSF46946">
    <property type="entry name" value="S13-like H2TH domain"/>
    <property type="match status" value="1"/>
</dbReference>
<dbReference type="InterPro" id="IPR012319">
    <property type="entry name" value="FPG_cat"/>
</dbReference>
<evidence type="ECO:0000256" key="7">
    <source>
        <dbReference type="ARBA" id="ARBA00023239"/>
    </source>
</evidence>
<name>A0ABR9RXM0_9BURK</name>
<evidence type="ECO:0000256" key="3">
    <source>
        <dbReference type="ARBA" id="ARBA00022763"/>
    </source>
</evidence>
<reference evidence="11 12" key="1">
    <citation type="submission" date="2020-10" db="EMBL/GenBank/DDBJ databases">
        <title>Ramlibacter sp. HM2 16S ribosomal RNA gene Genome sequencing and assembly.</title>
        <authorList>
            <person name="Kang M."/>
        </authorList>
    </citation>
    <scope>NUCLEOTIDE SEQUENCE [LARGE SCALE GENOMIC DNA]</scope>
    <source>
        <strain evidence="11 12">HM2</strain>
    </source>
</reference>
<proteinExistence type="inferred from homology"/>
<evidence type="ECO:0000256" key="5">
    <source>
        <dbReference type="ARBA" id="ARBA00023125"/>
    </source>
</evidence>
<evidence type="ECO:0000313" key="12">
    <source>
        <dbReference type="Proteomes" id="UP000806285"/>
    </source>
</evidence>
<keyword evidence="6" id="KW-0234">DNA repair</keyword>
<keyword evidence="4" id="KW-0378">Hydrolase</keyword>
<dbReference type="Pfam" id="PF01149">
    <property type="entry name" value="Fapy_DNA_glyco"/>
    <property type="match status" value="1"/>
</dbReference>
<organism evidence="11 12">
    <name type="scientific">Ramlibacter pallidus</name>
    <dbReference type="NCBI Taxonomy" id="2780087"/>
    <lineage>
        <taxon>Bacteria</taxon>
        <taxon>Pseudomonadati</taxon>
        <taxon>Pseudomonadota</taxon>
        <taxon>Betaproteobacteria</taxon>
        <taxon>Burkholderiales</taxon>
        <taxon>Comamonadaceae</taxon>
        <taxon>Ramlibacter</taxon>
    </lineage>
</organism>
<evidence type="ECO:0000256" key="6">
    <source>
        <dbReference type="ARBA" id="ARBA00023204"/>
    </source>
</evidence>
<keyword evidence="7" id="KW-0456">Lyase</keyword>
<keyword evidence="11" id="KW-0255">Endonuclease</keyword>
<dbReference type="PANTHER" id="PTHR22993">
    <property type="entry name" value="FORMAMIDOPYRIMIDINE-DNA GLYCOSYLASE"/>
    <property type="match status" value="1"/>
</dbReference>
<comment type="caution">
    <text evidence="11">The sequence shown here is derived from an EMBL/GenBank/DDBJ whole genome shotgun (WGS) entry which is preliminary data.</text>
</comment>
<evidence type="ECO:0000256" key="1">
    <source>
        <dbReference type="ARBA" id="ARBA00001668"/>
    </source>
</evidence>
<evidence type="ECO:0000313" key="11">
    <source>
        <dbReference type="EMBL" id="MBE7365995.1"/>
    </source>
</evidence>
<keyword evidence="8" id="KW-0511">Multifunctional enzyme</keyword>
<comment type="catalytic activity">
    <reaction evidence="1">
        <text>Hydrolysis of DNA containing ring-opened 7-methylguanine residues, releasing 2,6-diamino-4-hydroxy-5-(N-methyl)formamidopyrimidine.</text>
        <dbReference type="EC" id="3.2.2.23"/>
    </reaction>
</comment>
<protein>
    <submittedName>
        <fullName evidence="11">Endonuclease</fullName>
    </submittedName>
</protein>
<dbReference type="CDD" id="cd08974">
    <property type="entry name" value="BaFpgNei_N_2"/>
    <property type="match status" value="1"/>
</dbReference>
<dbReference type="PROSITE" id="PS51068">
    <property type="entry name" value="FPG_CAT"/>
    <property type="match status" value="1"/>
</dbReference>
<dbReference type="Gene3D" id="1.10.8.50">
    <property type="match status" value="1"/>
</dbReference>